<evidence type="ECO:0000313" key="2">
    <source>
        <dbReference type="EMBL" id="NLR22322.1"/>
    </source>
</evidence>
<keyword evidence="1" id="KW-0472">Membrane</keyword>
<dbReference type="AlphaFoldDB" id="A0A8I2H5H5"/>
<evidence type="ECO:0000256" key="1">
    <source>
        <dbReference type="SAM" id="Phobius"/>
    </source>
</evidence>
<gene>
    <name evidence="2" type="ORF">F9Y85_13500</name>
    <name evidence="3" type="ORF">R5H13_14920</name>
</gene>
<protein>
    <submittedName>
        <fullName evidence="2">Uncharacterized protein</fullName>
    </submittedName>
</protein>
<feature type="transmembrane region" description="Helical" evidence="1">
    <location>
        <begin position="28"/>
        <end position="47"/>
    </location>
</feature>
<dbReference type="EMBL" id="WEIA01000008">
    <property type="protein sequence ID" value="NLR22322.1"/>
    <property type="molecule type" value="Genomic_DNA"/>
</dbReference>
<reference evidence="2" key="1">
    <citation type="submission" date="2019-10" db="EMBL/GenBank/DDBJ databases">
        <authorList>
            <person name="Paulsen S."/>
        </authorList>
    </citation>
    <scope>NUCLEOTIDE SEQUENCE</scope>
    <source>
        <strain evidence="2">LMG 19692</strain>
    </source>
</reference>
<name>A0A8I2H5H5_9GAMM</name>
<keyword evidence="5" id="KW-1185">Reference proteome</keyword>
<reference evidence="3 5" key="2">
    <citation type="submission" date="2023-10" db="EMBL/GenBank/DDBJ databases">
        <title>To unveil natural product biosynthetic capacity in Pseudoalteromonas.</title>
        <authorList>
            <person name="Wang J."/>
        </authorList>
    </citation>
    <scope>NUCLEOTIDE SEQUENCE [LARGE SCALE GENOMIC DNA]</scope>
    <source>
        <strain evidence="3 5">DSM 15914</strain>
    </source>
</reference>
<evidence type="ECO:0000313" key="5">
    <source>
        <dbReference type="Proteomes" id="UP001304419"/>
    </source>
</evidence>
<proteinExistence type="predicted"/>
<dbReference type="Proteomes" id="UP000646877">
    <property type="component" value="Unassembled WGS sequence"/>
</dbReference>
<dbReference type="Proteomes" id="UP001304419">
    <property type="component" value="Chromosome 1"/>
</dbReference>
<evidence type="ECO:0000313" key="4">
    <source>
        <dbReference type="Proteomes" id="UP000646877"/>
    </source>
</evidence>
<dbReference type="RefSeq" id="WP_081629149.1">
    <property type="nucleotide sequence ID" value="NZ_CBCSDF010000011.1"/>
</dbReference>
<keyword evidence="1" id="KW-1133">Transmembrane helix</keyword>
<dbReference type="EMBL" id="CP137578">
    <property type="protein sequence ID" value="WOX27930.1"/>
    <property type="molecule type" value="Genomic_DNA"/>
</dbReference>
<sequence length="63" mass="7285">MAFGIISALCAMVMYLQTLWTGMPRKRWLSLAVVTGPAALILFRVHYRRAWMRRCANLVSWKA</sequence>
<accession>A0A8I2H5H5</accession>
<evidence type="ECO:0000313" key="3">
    <source>
        <dbReference type="EMBL" id="WOX27930.1"/>
    </source>
</evidence>
<keyword evidence="1" id="KW-0812">Transmembrane</keyword>
<organism evidence="2 4">
    <name type="scientific">Pseudoalteromonas maricaloris</name>
    <dbReference type="NCBI Taxonomy" id="184924"/>
    <lineage>
        <taxon>Bacteria</taxon>
        <taxon>Pseudomonadati</taxon>
        <taxon>Pseudomonadota</taxon>
        <taxon>Gammaproteobacteria</taxon>
        <taxon>Alteromonadales</taxon>
        <taxon>Pseudoalteromonadaceae</taxon>
        <taxon>Pseudoalteromonas</taxon>
    </lineage>
</organism>